<comment type="similarity">
    <text evidence="1">Belongs to the SUN family.</text>
</comment>
<dbReference type="InterPro" id="IPR053088">
    <property type="entry name" value="Beta-glucosidase/SUN-like"/>
</dbReference>
<evidence type="ECO:0000313" key="3">
    <source>
        <dbReference type="Proteomes" id="UP000294003"/>
    </source>
</evidence>
<gene>
    <name evidence="2" type="ORF">DL762_002788</name>
</gene>
<comment type="caution">
    <text evidence="2">The sequence shown here is derived from an EMBL/GenBank/DDBJ whole genome shotgun (WGS) entry which is preliminary data.</text>
</comment>
<name>A0ABY0HCG6_9PEZI</name>
<sequence length="372" mass="40460">MKITSIQAAIGSAVVLLSTPTVATVQHRHRHLHQKLAHAHSSSSYNEKYSARNISELEKRGNRACPFPKDKGLVAVTPGAKNAGWAMAPDQECVEGTWCPIACPPGQVMNQWKPQTTYAFPESTFGGIYCGDGGKLEFPFKDEPCCVDGTGAVDVVNKCGDVVSFCQTVLPGYEDMIIPTDVYDTATIAVPDDKYWAGTAAHYYINAPGVDSSKGCIWGDSSTPIGNWSPYVAGANTVSGGTTFVKVGLNPVWEESALSSTKPDFGLEIECPEGGCTGLPCKVDGSGVFFSATHYIFDDHVDDLDSIDDIDDIINSVVNVVLIDAYNVFIDKLIRDYVIRIHLVDEQQHEHLAHLLGRNLSRKQNYDLVRLD</sequence>
<keyword evidence="3" id="KW-1185">Reference proteome</keyword>
<accession>A0ABY0HCG6</accession>
<dbReference type="PANTHER" id="PTHR31654:SF0">
    <property type="entry name" value="SECRETED BETA-GLUCOSIDASE ADG3-RELATED"/>
    <property type="match status" value="1"/>
</dbReference>
<evidence type="ECO:0000313" key="2">
    <source>
        <dbReference type="EMBL" id="RYO90266.1"/>
    </source>
</evidence>
<dbReference type="PANTHER" id="PTHR31654">
    <property type="entry name" value="SECRETED BETA-GLUCOSIDASE ADG3-RELATED"/>
    <property type="match status" value="1"/>
</dbReference>
<dbReference type="InterPro" id="IPR005556">
    <property type="entry name" value="SUN"/>
</dbReference>
<proteinExistence type="inferred from homology"/>
<protein>
    <submittedName>
        <fullName evidence="2">Uncharacterized protein</fullName>
    </submittedName>
</protein>
<dbReference type="EMBL" id="QJNS01000059">
    <property type="protein sequence ID" value="RYO90266.1"/>
    <property type="molecule type" value="Genomic_DNA"/>
</dbReference>
<evidence type="ECO:0000256" key="1">
    <source>
        <dbReference type="ARBA" id="ARBA00010579"/>
    </source>
</evidence>
<dbReference type="Pfam" id="PF03856">
    <property type="entry name" value="SUN"/>
    <property type="match status" value="1"/>
</dbReference>
<organism evidence="2 3">
    <name type="scientific">Monosporascus cannonballus</name>
    <dbReference type="NCBI Taxonomy" id="155416"/>
    <lineage>
        <taxon>Eukaryota</taxon>
        <taxon>Fungi</taxon>
        <taxon>Dikarya</taxon>
        <taxon>Ascomycota</taxon>
        <taxon>Pezizomycotina</taxon>
        <taxon>Sordariomycetes</taxon>
        <taxon>Xylariomycetidae</taxon>
        <taxon>Xylariales</taxon>
        <taxon>Xylariales incertae sedis</taxon>
        <taxon>Monosporascus</taxon>
    </lineage>
</organism>
<reference evidence="2 3" key="1">
    <citation type="submission" date="2018-06" db="EMBL/GenBank/DDBJ databases">
        <title>Complete Genomes of Monosporascus.</title>
        <authorList>
            <person name="Robinson A.J."/>
            <person name="Natvig D.O."/>
        </authorList>
    </citation>
    <scope>NUCLEOTIDE SEQUENCE [LARGE SCALE GENOMIC DNA]</scope>
    <source>
        <strain evidence="2 3">CBS 609.92</strain>
    </source>
</reference>
<dbReference type="Proteomes" id="UP000294003">
    <property type="component" value="Unassembled WGS sequence"/>
</dbReference>